<dbReference type="InterPro" id="IPR001279">
    <property type="entry name" value="Metallo-B-lactamas"/>
</dbReference>
<feature type="domain" description="Metallo-beta-lactamase" evidence="1">
    <location>
        <begin position="41"/>
        <end position="205"/>
    </location>
</feature>
<dbReference type="CDD" id="cd06262">
    <property type="entry name" value="metallo-hydrolase-like_MBL-fold"/>
    <property type="match status" value="1"/>
</dbReference>
<name>A0ABS1SHN7_9MICO</name>
<proteinExistence type="predicted"/>
<dbReference type="Proteomes" id="UP001645859">
    <property type="component" value="Unassembled WGS sequence"/>
</dbReference>
<dbReference type="EMBL" id="QYAC01000004">
    <property type="protein sequence ID" value="MBL3679411.1"/>
    <property type="molecule type" value="Genomic_DNA"/>
</dbReference>
<reference evidence="2 3" key="1">
    <citation type="submission" date="2018-09" db="EMBL/GenBank/DDBJ databases">
        <title>Comparative genomics of Leucobacter spp.</title>
        <authorList>
            <person name="Reis A.C."/>
            <person name="Kolvenbach B.A."/>
            <person name="Corvini P.F.X."/>
            <person name="Nunes O.C."/>
        </authorList>
    </citation>
    <scope>NUCLEOTIDE SEQUENCE [LARGE SCALE GENOMIC DNA]</scope>
    <source>
        <strain evidence="2 3">TAN 31504</strain>
    </source>
</reference>
<protein>
    <submittedName>
        <fullName evidence="2">MBL fold metallo-hydrolase</fullName>
    </submittedName>
</protein>
<dbReference type="PANTHER" id="PTHR46233:SF4">
    <property type="entry name" value="METALLO-BETA-LACTAMASE DOMAIN-CONTAINING PROTEIN"/>
    <property type="match status" value="1"/>
</dbReference>
<dbReference type="PANTHER" id="PTHR46233">
    <property type="entry name" value="HYDROXYACYLGLUTATHIONE HYDROLASE GLOC"/>
    <property type="match status" value="1"/>
</dbReference>
<sequence length="226" mass="24261">MSQDPQPHPHPSTDIRIERVLTAGTIGAGRPGLPPEGVFLENNVWLVGDDARVLVIDAAHDAEAIAAAVGEREALGILLTHGHEDHVNAALDLAQRLDTHLYLHPADLFIWADTHGDALPDFELADGAVFQVGDVELVTRHTPGHTPGSVCFVAPRLGTVFSGDTLFQGGPGATRWEYSSFPEIIASIQRELFTLPDDMSVQPGHGAGTTVERERPAIDAWLARGQ</sequence>
<dbReference type="InterPro" id="IPR051453">
    <property type="entry name" value="MBL_Glyoxalase_II"/>
</dbReference>
<dbReference type="SMART" id="SM00849">
    <property type="entry name" value="Lactamase_B"/>
    <property type="match status" value="1"/>
</dbReference>
<dbReference type="InterPro" id="IPR036866">
    <property type="entry name" value="RibonucZ/Hydroxyglut_hydro"/>
</dbReference>
<evidence type="ECO:0000313" key="3">
    <source>
        <dbReference type="Proteomes" id="UP001645859"/>
    </source>
</evidence>
<dbReference type="SUPFAM" id="SSF56281">
    <property type="entry name" value="Metallo-hydrolase/oxidoreductase"/>
    <property type="match status" value="1"/>
</dbReference>
<gene>
    <name evidence="2" type="ORF">D3230_08940</name>
</gene>
<dbReference type="RefSeq" id="WP_202344678.1">
    <property type="nucleotide sequence ID" value="NZ_BAAAPI010000006.1"/>
</dbReference>
<comment type="caution">
    <text evidence="2">The sequence shown here is derived from an EMBL/GenBank/DDBJ whole genome shotgun (WGS) entry which is preliminary data.</text>
</comment>
<accession>A0ABS1SHN7</accession>
<evidence type="ECO:0000259" key="1">
    <source>
        <dbReference type="SMART" id="SM00849"/>
    </source>
</evidence>
<organism evidence="2 3">
    <name type="scientific">Leucobacter chromiireducens subsp. solipictus</name>
    <dbReference type="NCBI Taxonomy" id="398235"/>
    <lineage>
        <taxon>Bacteria</taxon>
        <taxon>Bacillati</taxon>
        <taxon>Actinomycetota</taxon>
        <taxon>Actinomycetes</taxon>
        <taxon>Micrococcales</taxon>
        <taxon>Microbacteriaceae</taxon>
        <taxon>Leucobacter</taxon>
    </lineage>
</organism>
<dbReference type="Pfam" id="PF00753">
    <property type="entry name" value="Lactamase_B"/>
    <property type="match status" value="1"/>
</dbReference>
<dbReference type="Gene3D" id="3.60.15.10">
    <property type="entry name" value="Ribonuclease Z/Hydroxyacylglutathione hydrolase-like"/>
    <property type="match status" value="1"/>
</dbReference>
<evidence type="ECO:0000313" key="2">
    <source>
        <dbReference type="EMBL" id="MBL3679411.1"/>
    </source>
</evidence>
<keyword evidence="3" id="KW-1185">Reference proteome</keyword>